<organism evidence="1 2">
    <name type="scientific">Saitoella complicata (strain BCRC 22490 / CBS 7301 / JCM 7358 / NBRC 10748 / NRRL Y-17804)</name>
    <dbReference type="NCBI Taxonomy" id="698492"/>
    <lineage>
        <taxon>Eukaryota</taxon>
        <taxon>Fungi</taxon>
        <taxon>Dikarya</taxon>
        <taxon>Ascomycota</taxon>
        <taxon>Taphrinomycotina</taxon>
        <taxon>Taphrinomycotina incertae sedis</taxon>
        <taxon>Saitoella</taxon>
    </lineage>
</organism>
<evidence type="ECO:0000313" key="2">
    <source>
        <dbReference type="Proteomes" id="UP000033140"/>
    </source>
</evidence>
<reference evidence="1 2" key="3">
    <citation type="journal article" date="2015" name="Genome Announc.">
        <title>Draft Genome Sequence of the Archiascomycetous Yeast Saitoella complicata.</title>
        <authorList>
            <person name="Yamauchi K."/>
            <person name="Kondo S."/>
            <person name="Hamamoto M."/>
            <person name="Takahashi Y."/>
            <person name="Ogura Y."/>
            <person name="Hayashi T."/>
            <person name="Nishida H."/>
        </authorList>
    </citation>
    <scope>NUCLEOTIDE SEQUENCE [LARGE SCALE GENOMIC DNA]</scope>
    <source>
        <strain evidence="1 2">NRRL Y-17804</strain>
    </source>
</reference>
<dbReference type="AlphaFoldDB" id="A0A0E9NH50"/>
<reference evidence="1 2" key="2">
    <citation type="journal article" date="2014" name="J. Gen. Appl. Microbiol.">
        <title>The early diverging ascomycetous budding yeast Saitoella complicata has three histone deacetylases belonging to the Clr6, Hos2, and Rpd3 lineages.</title>
        <authorList>
            <person name="Nishida H."/>
            <person name="Matsumoto T."/>
            <person name="Kondo S."/>
            <person name="Hamamoto M."/>
            <person name="Yoshikawa H."/>
        </authorList>
    </citation>
    <scope>NUCLEOTIDE SEQUENCE [LARGE SCALE GENOMIC DNA]</scope>
    <source>
        <strain evidence="1 2">NRRL Y-17804</strain>
    </source>
</reference>
<evidence type="ECO:0000313" key="1">
    <source>
        <dbReference type="EMBL" id="GAO49169.1"/>
    </source>
</evidence>
<reference evidence="1 2" key="1">
    <citation type="journal article" date="2011" name="J. Gen. Appl. Microbiol.">
        <title>Draft genome sequencing of the enigmatic yeast Saitoella complicata.</title>
        <authorList>
            <person name="Nishida H."/>
            <person name="Hamamoto M."/>
            <person name="Sugiyama J."/>
        </authorList>
    </citation>
    <scope>NUCLEOTIDE SEQUENCE [LARGE SCALE GENOMIC DNA]</scope>
    <source>
        <strain evidence="1 2">NRRL Y-17804</strain>
    </source>
</reference>
<comment type="caution">
    <text evidence="1">The sequence shown here is derived from an EMBL/GenBank/DDBJ whole genome shotgun (WGS) entry which is preliminary data.</text>
</comment>
<dbReference type="Proteomes" id="UP000033140">
    <property type="component" value="Unassembled WGS sequence"/>
</dbReference>
<sequence length="67" mass="6971">MTPTPIPHRRSPDIRPPINLFDAGSSCLLPIPPLAPSCAPASILGFPVGSWSCGCAGLTLPIDFRSS</sequence>
<protein>
    <submittedName>
        <fullName evidence="1">Uncharacterized protein</fullName>
    </submittedName>
</protein>
<name>A0A0E9NH50_SAICN</name>
<proteinExistence type="predicted"/>
<accession>A0A0E9NH50</accession>
<dbReference type="EMBL" id="BACD03000020">
    <property type="protein sequence ID" value="GAO49169.1"/>
    <property type="molecule type" value="Genomic_DNA"/>
</dbReference>
<keyword evidence="2" id="KW-1185">Reference proteome</keyword>
<gene>
    <name evidence="1" type="ORF">G7K_3327-t1</name>
</gene>